<accession>A0ABD2CMT4</accession>
<name>A0ABD2CMT4_VESMC</name>
<dbReference type="Proteomes" id="UP001607303">
    <property type="component" value="Unassembled WGS sequence"/>
</dbReference>
<sequence>MQNHIRIDFKLTSMRLVYKLINEKVCIRRPKGVKPNDLMLEYFETICRAFKRNSEKGLKRIGDSGGSGGFRGQIEEVPTIESAKELLRVRRLDSGGLNLPHLMGLSSEVTINYFTGEKKEEVLMFKRNKISFVKDSSCPRTKAYANGVNESNREILLVTEKEILLVSEDFPQRAVPISQTLSRARYTSVVVSLKLAMRQVENDVGGHAFLGNSSILPFVTVVPDVFGLIRAHKKNKLNRSMDTNLASFQNVPDKCKTEPHENTGTQRIFASVDKL</sequence>
<gene>
    <name evidence="1" type="ORF">V1477_004793</name>
</gene>
<protein>
    <submittedName>
        <fullName evidence="1">Uncharacterized protein</fullName>
    </submittedName>
</protein>
<dbReference type="EMBL" id="JAYRBN010000037">
    <property type="protein sequence ID" value="KAL2746423.1"/>
    <property type="molecule type" value="Genomic_DNA"/>
</dbReference>
<proteinExistence type="predicted"/>
<evidence type="ECO:0000313" key="2">
    <source>
        <dbReference type="Proteomes" id="UP001607303"/>
    </source>
</evidence>
<reference evidence="1 2" key="1">
    <citation type="journal article" date="2024" name="Ann. Entomol. Soc. Am.">
        <title>Genomic analyses of the southern and eastern yellowjacket wasps (Hymenoptera: Vespidae) reveal evolutionary signatures of social life.</title>
        <authorList>
            <person name="Catto M.A."/>
            <person name="Caine P.B."/>
            <person name="Orr S.E."/>
            <person name="Hunt B.G."/>
            <person name="Goodisman M.A.D."/>
        </authorList>
    </citation>
    <scope>NUCLEOTIDE SEQUENCE [LARGE SCALE GENOMIC DNA]</scope>
    <source>
        <strain evidence="1">232</strain>
        <tissue evidence="1">Head and thorax</tissue>
    </source>
</reference>
<evidence type="ECO:0000313" key="1">
    <source>
        <dbReference type="EMBL" id="KAL2746423.1"/>
    </source>
</evidence>
<organism evidence="1 2">
    <name type="scientific">Vespula maculifrons</name>
    <name type="common">Eastern yellow jacket</name>
    <name type="synonym">Wasp</name>
    <dbReference type="NCBI Taxonomy" id="7453"/>
    <lineage>
        <taxon>Eukaryota</taxon>
        <taxon>Metazoa</taxon>
        <taxon>Ecdysozoa</taxon>
        <taxon>Arthropoda</taxon>
        <taxon>Hexapoda</taxon>
        <taxon>Insecta</taxon>
        <taxon>Pterygota</taxon>
        <taxon>Neoptera</taxon>
        <taxon>Endopterygota</taxon>
        <taxon>Hymenoptera</taxon>
        <taxon>Apocrita</taxon>
        <taxon>Aculeata</taxon>
        <taxon>Vespoidea</taxon>
        <taxon>Vespidae</taxon>
        <taxon>Vespinae</taxon>
        <taxon>Vespula</taxon>
    </lineage>
</organism>
<comment type="caution">
    <text evidence="1">The sequence shown here is derived from an EMBL/GenBank/DDBJ whole genome shotgun (WGS) entry which is preliminary data.</text>
</comment>
<dbReference type="AlphaFoldDB" id="A0ABD2CMT4"/>
<keyword evidence="2" id="KW-1185">Reference proteome</keyword>